<dbReference type="AlphaFoldDB" id="A0A9P6EEI5"/>
<keyword evidence="12" id="KW-1185">Reference proteome</keyword>
<dbReference type="InterPro" id="IPR003439">
    <property type="entry name" value="ABC_transporter-like_ATP-bd"/>
</dbReference>
<dbReference type="Pfam" id="PF06472">
    <property type="entry name" value="ABC_membrane_2"/>
    <property type="match status" value="2"/>
</dbReference>
<feature type="compositionally biased region" description="Polar residues" evidence="8">
    <location>
        <begin position="697"/>
        <end position="708"/>
    </location>
</feature>
<dbReference type="PROSITE" id="PS00211">
    <property type="entry name" value="ABC_TRANSPORTER_1"/>
    <property type="match status" value="1"/>
</dbReference>
<dbReference type="PROSITE" id="PS50893">
    <property type="entry name" value="ABC_TRANSPORTER_2"/>
    <property type="match status" value="1"/>
</dbReference>
<evidence type="ECO:0000256" key="7">
    <source>
        <dbReference type="ARBA" id="ARBA00023136"/>
    </source>
</evidence>
<evidence type="ECO:0000256" key="4">
    <source>
        <dbReference type="ARBA" id="ARBA00022741"/>
    </source>
</evidence>
<dbReference type="GO" id="GO:0006635">
    <property type="term" value="P:fatty acid beta-oxidation"/>
    <property type="evidence" value="ECO:0007669"/>
    <property type="project" value="TreeGrafter"/>
</dbReference>
<dbReference type="PANTHER" id="PTHR11384">
    <property type="entry name" value="ATP-BINDING CASSETTE, SUB-FAMILY D MEMBER"/>
    <property type="match status" value="1"/>
</dbReference>
<dbReference type="InterPro" id="IPR003593">
    <property type="entry name" value="AAA+_ATPase"/>
</dbReference>
<dbReference type="SUPFAM" id="SSF52540">
    <property type="entry name" value="P-loop containing nucleoside triphosphate hydrolases"/>
    <property type="match status" value="1"/>
</dbReference>
<accession>A0A9P6EEI5</accession>
<dbReference type="GO" id="GO:0015910">
    <property type="term" value="P:long-chain fatty acid import into peroxisome"/>
    <property type="evidence" value="ECO:0007669"/>
    <property type="project" value="TreeGrafter"/>
</dbReference>
<dbReference type="EMBL" id="MU157859">
    <property type="protein sequence ID" value="KAF9527631.1"/>
    <property type="molecule type" value="Genomic_DNA"/>
</dbReference>
<sequence length="1113" mass="120171">MPPSVLGRRAPSSLRGPTSLLTGLRGRISARNPNTNTNVLFVLFLLILLLRSRAITLPVTIIFWIKDYIASLGSLSSLSSIIPGLGLGGSKKKDKEVSSDELARVLQQVYVQEEDGSKTLLVPYRERIVRVPIRELDKGRFVDDRRWFPRVGSGASGGVEEQAVSSLQTQTLSQKPTDVKKKSKSKSKGLSLPFLTSLRALLHISIPSLRSRETLLIALHSSFLILRTVLSIMVAKLDGMIVRDLVRADGRGFLRGLGLWFVLALPSTFTNSMIRHLQSLLALRLRTNLTRYLHDLYLSSHPHLRYYRASSGASSSAPAAPGASSTDANPASSAGPGASSNATANTGAQTAVIEGIDQYLTADVEAWANALSGLYGNILKPSLDLLLFTSQLSLSLGLRGTTLLFLNYWITIRILRLATPSGTNPDAKRGSAEGIPSFATLAAREMQLEGEYRNAVGRVGREAEEVAFYDGGRRERDVLMGSIRNRAGGKEGVWEKLRRHLNRTYRIRIAYEWTEDYVIKYLWSAAGYALIAVPILYTRTRRVSSGSPLPALGARTASASASTSGVGTKFGPTTRAAAVGVVAGVASVVSGAAGGMGGGDEQIAGRTETYISSRRLLLNLADAGGRLMYAYKDLLELAGLTGRLYELVRVLVWVEGVRSGVGVEGMGVRSEVGVDIKEGEEIRFVDVDVRVPGSGGSSSTVQGAQNNDPAKFGAGISEHPTELKQNVDIDSNENANVNVNPPLVKSLTLSIKQTQHTMITGSNGVGKTAVARVLGGLWDVGGGGFISMPKDSSEVESFLTLPTIGASHSSNGPGLQPQPQPRARPRPTLYVLPQRSYMPVGSLLEQIIYPCSYAQFIKLTGSDEHRALPSRSKSFLSRSLERLPSLPSLPLPLPRTKSITLTLTQTLSSTPLPSPRALSEIHDILEAVHLDYLIGREGGLHVRKEWRDVLSGGEKQRMGMARVLWWRPKWAVLDECTSAVSSDVEGRMYEAAKGMGITLITISLRPSLAKYHTQLLTLHGPSPSESSSHLPGSWTLSVIGTPEERLSLTNEIRSLEEKLSEVEGWEERVKELEGMLSVQEGVGEEEDAEIVSVLDDESVGGSVVEVASGGDEV</sequence>
<proteinExistence type="inferred from homology"/>
<dbReference type="SMART" id="SM00382">
    <property type="entry name" value="AAA"/>
    <property type="match status" value="1"/>
</dbReference>
<dbReference type="InterPro" id="IPR011527">
    <property type="entry name" value="ABC1_TM_dom"/>
</dbReference>
<feature type="region of interest" description="Disordered" evidence="8">
    <location>
        <begin position="166"/>
        <end position="185"/>
    </location>
</feature>
<evidence type="ECO:0000256" key="1">
    <source>
        <dbReference type="ARBA" id="ARBA00008575"/>
    </source>
</evidence>
<evidence type="ECO:0000256" key="9">
    <source>
        <dbReference type="SAM" id="Phobius"/>
    </source>
</evidence>
<feature type="compositionally biased region" description="Low complexity" evidence="8">
    <location>
        <begin position="318"/>
        <end position="342"/>
    </location>
</feature>
<keyword evidence="7 9" id="KW-0472">Membrane</keyword>
<dbReference type="InterPro" id="IPR050835">
    <property type="entry name" value="ABC_transporter_sub-D"/>
</dbReference>
<evidence type="ECO:0000256" key="6">
    <source>
        <dbReference type="ARBA" id="ARBA00022989"/>
    </source>
</evidence>
<evidence type="ECO:0000256" key="2">
    <source>
        <dbReference type="ARBA" id="ARBA00022448"/>
    </source>
</evidence>
<dbReference type="GO" id="GO:0140359">
    <property type="term" value="F:ABC-type transporter activity"/>
    <property type="evidence" value="ECO:0007669"/>
    <property type="project" value="InterPro"/>
</dbReference>
<keyword evidence="5" id="KW-0067">ATP-binding</keyword>
<dbReference type="InterPro" id="IPR027417">
    <property type="entry name" value="P-loop_NTPase"/>
</dbReference>
<dbReference type="GO" id="GO:0005324">
    <property type="term" value="F:long-chain fatty acid transmembrane transporter activity"/>
    <property type="evidence" value="ECO:0007669"/>
    <property type="project" value="TreeGrafter"/>
</dbReference>
<feature type="region of interest" description="Disordered" evidence="8">
    <location>
        <begin position="318"/>
        <end position="344"/>
    </location>
</feature>
<feature type="region of interest" description="Disordered" evidence="8">
    <location>
        <begin position="805"/>
        <end position="824"/>
    </location>
</feature>
<keyword evidence="3 9" id="KW-0812">Transmembrane</keyword>
<dbReference type="InterPro" id="IPR017871">
    <property type="entry name" value="ABC_transporter-like_CS"/>
</dbReference>
<comment type="caution">
    <text evidence="11">The sequence shown here is derived from an EMBL/GenBank/DDBJ whole genome shotgun (WGS) entry which is preliminary data.</text>
</comment>
<feature type="region of interest" description="Disordered" evidence="8">
    <location>
        <begin position="695"/>
        <end position="716"/>
    </location>
</feature>
<comment type="similarity">
    <text evidence="1">Belongs to the ABC transporter superfamily. ABCD family. Peroxisomal fatty acyl CoA transporter (TC 3.A.1.203) subfamily.</text>
</comment>
<evidence type="ECO:0000259" key="10">
    <source>
        <dbReference type="PROSITE" id="PS50893"/>
    </source>
</evidence>
<dbReference type="GO" id="GO:0016887">
    <property type="term" value="F:ATP hydrolysis activity"/>
    <property type="evidence" value="ECO:0007669"/>
    <property type="project" value="InterPro"/>
</dbReference>
<evidence type="ECO:0000256" key="3">
    <source>
        <dbReference type="ARBA" id="ARBA00022692"/>
    </source>
</evidence>
<dbReference type="GO" id="GO:0042760">
    <property type="term" value="P:very long-chain fatty acid catabolic process"/>
    <property type="evidence" value="ECO:0007669"/>
    <property type="project" value="TreeGrafter"/>
</dbReference>
<evidence type="ECO:0000256" key="5">
    <source>
        <dbReference type="ARBA" id="ARBA00022840"/>
    </source>
</evidence>
<keyword evidence="4" id="KW-0547">Nucleotide-binding</keyword>
<evidence type="ECO:0000313" key="12">
    <source>
        <dbReference type="Proteomes" id="UP000807306"/>
    </source>
</evidence>
<keyword evidence="6 9" id="KW-1133">Transmembrane helix</keyword>
<evidence type="ECO:0000256" key="8">
    <source>
        <dbReference type="SAM" id="MobiDB-lite"/>
    </source>
</evidence>
<keyword evidence="2" id="KW-0813">Transport</keyword>
<dbReference type="GO" id="GO:0007031">
    <property type="term" value="P:peroxisome organization"/>
    <property type="evidence" value="ECO:0007669"/>
    <property type="project" value="TreeGrafter"/>
</dbReference>
<protein>
    <submittedName>
        <fullName evidence="11">ABC transporter transmembrane region 2-domain-containing protein</fullName>
    </submittedName>
</protein>
<reference evidence="11" key="1">
    <citation type="submission" date="2020-11" db="EMBL/GenBank/DDBJ databases">
        <authorList>
            <consortium name="DOE Joint Genome Institute"/>
            <person name="Ahrendt S."/>
            <person name="Riley R."/>
            <person name="Andreopoulos W."/>
            <person name="Labutti K."/>
            <person name="Pangilinan J."/>
            <person name="Ruiz-Duenas F.J."/>
            <person name="Barrasa J.M."/>
            <person name="Sanchez-Garcia M."/>
            <person name="Camarero S."/>
            <person name="Miyauchi S."/>
            <person name="Serrano A."/>
            <person name="Linde D."/>
            <person name="Babiker R."/>
            <person name="Drula E."/>
            <person name="Ayuso-Fernandez I."/>
            <person name="Pacheco R."/>
            <person name="Padilla G."/>
            <person name="Ferreira P."/>
            <person name="Barriuso J."/>
            <person name="Kellner H."/>
            <person name="Castanera R."/>
            <person name="Alfaro M."/>
            <person name="Ramirez L."/>
            <person name="Pisabarro A.G."/>
            <person name="Kuo A."/>
            <person name="Tritt A."/>
            <person name="Lipzen A."/>
            <person name="He G."/>
            <person name="Yan M."/>
            <person name="Ng V."/>
            <person name="Cullen D."/>
            <person name="Martin F."/>
            <person name="Rosso M.-N."/>
            <person name="Henrissat B."/>
            <person name="Hibbett D."/>
            <person name="Martinez A.T."/>
            <person name="Grigoriev I.V."/>
        </authorList>
    </citation>
    <scope>NUCLEOTIDE SEQUENCE</scope>
    <source>
        <strain evidence="11">CBS 506.95</strain>
    </source>
</reference>
<feature type="domain" description="ABC transporter" evidence="10">
    <location>
        <begin position="727"/>
        <end position="1045"/>
    </location>
</feature>
<feature type="compositionally biased region" description="Polar residues" evidence="8">
    <location>
        <begin position="166"/>
        <end position="176"/>
    </location>
</feature>
<dbReference type="Gene3D" id="3.40.50.300">
    <property type="entry name" value="P-loop containing nucleotide triphosphate hydrolases"/>
    <property type="match status" value="1"/>
</dbReference>
<dbReference type="OrthoDB" id="422637at2759"/>
<name>A0A9P6EEI5_9AGAR</name>
<feature type="transmembrane region" description="Helical" evidence="9">
    <location>
        <begin position="39"/>
        <end position="65"/>
    </location>
</feature>
<dbReference type="GO" id="GO:0005524">
    <property type="term" value="F:ATP binding"/>
    <property type="evidence" value="ECO:0007669"/>
    <property type="project" value="UniProtKB-KW"/>
</dbReference>
<evidence type="ECO:0000313" key="11">
    <source>
        <dbReference type="EMBL" id="KAF9527631.1"/>
    </source>
</evidence>
<dbReference type="Proteomes" id="UP000807306">
    <property type="component" value="Unassembled WGS sequence"/>
</dbReference>
<organism evidence="11 12">
    <name type="scientific">Crepidotus variabilis</name>
    <dbReference type="NCBI Taxonomy" id="179855"/>
    <lineage>
        <taxon>Eukaryota</taxon>
        <taxon>Fungi</taxon>
        <taxon>Dikarya</taxon>
        <taxon>Basidiomycota</taxon>
        <taxon>Agaricomycotina</taxon>
        <taxon>Agaricomycetes</taxon>
        <taxon>Agaricomycetidae</taxon>
        <taxon>Agaricales</taxon>
        <taxon>Agaricineae</taxon>
        <taxon>Crepidotaceae</taxon>
        <taxon>Crepidotus</taxon>
    </lineage>
</organism>
<gene>
    <name evidence="11" type="ORF">CPB83DRAFT_907450</name>
</gene>
<dbReference type="GO" id="GO:0005778">
    <property type="term" value="C:peroxisomal membrane"/>
    <property type="evidence" value="ECO:0007669"/>
    <property type="project" value="TreeGrafter"/>
</dbReference>
<dbReference type="PANTHER" id="PTHR11384:SF67">
    <property type="entry name" value="ATP-BINDING CASSETTE SUB-FAMILY D MEMBER 1"/>
    <property type="match status" value="1"/>
</dbReference>